<evidence type="ECO:0000313" key="2">
    <source>
        <dbReference type="EMBL" id="KAF2022575.1"/>
    </source>
</evidence>
<feature type="compositionally biased region" description="Polar residues" evidence="1">
    <location>
        <begin position="225"/>
        <end position="238"/>
    </location>
</feature>
<organism evidence="2 3">
    <name type="scientific">Setomelanomma holmii</name>
    <dbReference type="NCBI Taxonomy" id="210430"/>
    <lineage>
        <taxon>Eukaryota</taxon>
        <taxon>Fungi</taxon>
        <taxon>Dikarya</taxon>
        <taxon>Ascomycota</taxon>
        <taxon>Pezizomycotina</taxon>
        <taxon>Dothideomycetes</taxon>
        <taxon>Pleosporomycetidae</taxon>
        <taxon>Pleosporales</taxon>
        <taxon>Pleosporineae</taxon>
        <taxon>Phaeosphaeriaceae</taxon>
        <taxon>Setomelanomma</taxon>
    </lineage>
</organism>
<gene>
    <name evidence="2" type="ORF">EK21DRAFT_95599</name>
</gene>
<feature type="compositionally biased region" description="Low complexity" evidence="1">
    <location>
        <begin position="1"/>
        <end position="17"/>
    </location>
</feature>
<reference evidence="2" key="1">
    <citation type="journal article" date="2020" name="Stud. Mycol.">
        <title>101 Dothideomycetes genomes: a test case for predicting lifestyles and emergence of pathogens.</title>
        <authorList>
            <person name="Haridas S."/>
            <person name="Albert R."/>
            <person name="Binder M."/>
            <person name="Bloem J."/>
            <person name="Labutti K."/>
            <person name="Salamov A."/>
            <person name="Andreopoulos B."/>
            <person name="Baker S."/>
            <person name="Barry K."/>
            <person name="Bills G."/>
            <person name="Bluhm B."/>
            <person name="Cannon C."/>
            <person name="Castanera R."/>
            <person name="Culley D."/>
            <person name="Daum C."/>
            <person name="Ezra D."/>
            <person name="Gonzalez J."/>
            <person name="Henrissat B."/>
            <person name="Kuo A."/>
            <person name="Liang C."/>
            <person name="Lipzen A."/>
            <person name="Lutzoni F."/>
            <person name="Magnuson J."/>
            <person name="Mondo S."/>
            <person name="Nolan M."/>
            <person name="Ohm R."/>
            <person name="Pangilinan J."/>
            <person name="Park H.-J."/>
            <person name="Ramirez L."/>
            <person name="Alfaro M."/>
            <person name="Sun H."/>
            <person name="Tritt A."/>
            <person name="Yoshinaga Y."/>
            <person name="Zwiers L.-H."/>
            <person name="Turgeon B."/>
            <person name="Goodwin S."/>
            <person name="Spatafora J."/>
            <person name="Crous P."/>
            <person name="Grigoriev I."/>
        </authorList>
    </citation>
    <scope>NUCLEOTIDE SEQUENCE</scope>
    <source>
        <strain evidence="2">CBS 110217</strain>
    </source>
</reference>
<proteinExistence type="predicted"/>
<dbReference type="AlphaFoldDB" id="A0A9P4LEU1"/>
<protein>
    <submittedName>
        <fullName evidence="2">Uncharacterized protein</fullName>
    </submittedName>
</protein>
<evidence type="ECO:0000256" key="1">
    <source>
        <dbReference type="SAM" id="MobiDB-lite"/>
    </source>
</evidence>
<feature type="region of interest" description="Disordered" evidence="1">
    <location>
        <begin position="1"/>
        <end position="23"/>
    </location>
</feature>
<accession>A0A9P4LEU1</accession>
<keyword evidence="3" id="KW-1185">Reference proteome</keyword>
<dbReference type="EMBL" id="ML978529">
    <property type="protein sequence ID" value="KAF2022575.1"/>
    <property type="molecule type" value="Genomic_DNA"/>
</dbReference>
<dbReference type="Proteomes" id="UP000799777">
    <property type="component" value="Unassembled WGS sequence"/>
</dbReference>
<feature type="region of interest" description="Disordered" evidence="1">
    <location>
        <begin position="225"/>
        <end position="280"/>
    </location>
</feature>
<comment type="caution">
    <text evidence="2">The sequence shown here is derived from an EMBL/GenBank/DDBJ whole genome shotgun (WGS) entry which is preliminary data.</text>
</comment>
<evidence type="ECO:0000313" key="3">
    <source>
        <dbReference type="Proteomes" id="UP000799777"/>
    </source>
</evidence>
<dbReference type="OrthoDB" id="3798977at2759"/>
<sequence length="474" mass="53453">MSTLSSSATRPPRTSRSNGAAIGLPASPKATYFRSFLRNAARQELHSSYLDKVQQLQLQYGQNADRTRQAEHPKWYIRRLWLVAEDDRVRFPKFLNKDLLELAGHVNKVVNTFVRDEDKRHEELCGDAFLEKDASRIMSDLGFGRGILGEGSGAEARLKSDCYSGHPPRWGIDTDPGYEVNDEDSIKLNLRCWMAARIQAQINTPSKEYKRGPSVTTEHIKQQLRKSASQLRQQLPESAQKKGSSDVSEAAPSCLEHRTNHSTATAETQPKAKRDRSRSLARSDDRFSFSSFIQTDSECIICSKCPKLDTRKCRSHTRSRQNTEVTSTLSSCRRSDTTTITLPDMGSNTDVDEDGLSGNNQLKQKLQFDLKGFLNNELDYASILPSAGVTRSLVNDFLQEIVAQKTFKVRAAMHRNLGPRSHTDFPLEELIVSLALFFDGLLGDRFMPVPFEDLVYRLRAANQSLYETIAVEKK</sequence>
<name>A0A9P4LEU1_9PLEO</name>